<evidence type="ECO:0000256" key="1">
    <source>
        <dbReference type="ARBA" id="ARBA00023157"/>
    </source>
</evidence>
<dbReference type="InterPro" id="IPR035992">
    <property type="entry name" value="Ricin_B-like_lectins"/>
</dbReference>
<evidence type="ECO:0000313" key="2">
    <source>
        <dbReference type="Ensembl" id="ENSCCRP00000030879.2"/>
    </source>
</evidence>
<dbReference type="GO" id="GO:0005794">
    <property type="term" value="C:Golgi apparatus"/>
    <property type="evidence" value="ECO:0007669"/>
    <property type="project" value="TreeGrafter"/>
</dbReference>
<name>A0A8C1BBW5_CYPCA</name>
<dbReference type="OMA" id="HHKSCES"/>
<evidence type="ECO:0000313" key="3">
    <source>
        <dbReference type="Proteomes" id="UP001108240"/>
    </source>
</evidence>
<dbReference type="PANTHER" id="PTHR11675:SF130">
    <property type="entry name" value="POLYPEPTIDE N-ACETYLGALACTOSAMINYLTRANSFERASE 5"/>
    <property type="match status" value="1"/>
</dbReference>
<keyword evidence="1" id="KW-1015">Disulfide bond</keyword>
<keyword evidence="3" id="KW-1185">Reference proteome</keyword>
<sequence length="250" mass="29641">MLRTYRQIYLCHHKSCESYVVNAGGLFSIDKSYFYELGAYDPGLDVWGGENMEISFNIWMCGGEIEIIPCSRVGHIFRGDNPYNFPKNRVKTVERNLARVAEVWLDEYKELFYGHGYHHLLDKTEIGNLTEQIELRKKLKCKSFKWYLENVYPDLDAPLVKAEGLIFNVGTRKCFQHFSYTWLRMLRQNTSCLAPKEKQIIMEPCDITKPHLRWMHKSKGLVSTAQNLIYRDSTIDRSINKWCEWWDRKY</sequence>
<dbReference type="GO" id="GO:0004653">
    <property type="term" value="F:polypeptide N-acetylgalactosaminyltransferase activity"/>
    <property type="evidence" value="ECO:0007669"/>
    <property type="project" value="TreeGrafter"/>
</dbReference>
<dbReference type="InterPro" id="IPR029044">
    <property type="entry name" value="Nucleotide-diphossugar_trans"/>
</dbReference>
<reference evidence="2" key="2">
    <citation type="submission" date="2025-09" db="UniProtKB">
        <authorList>
            <consortium name="Ensembl"/>
        </authorList>
    </citation>
    <scope>IDENTIFICATION</scope>
</reference>
<dbReference type="Ensembl" id="ENSCCRT00000033488.2">
    <property type="protein sequence ID" value="ENSCCRP00000030879.2"/>
    <property type="gene ID" value="ENSCCRG00000016649.2"/>
</dbReference>
<dbReference type="GO" id="GO:0006493">
    <property type="term" value="P:protein O-linked glycosylation"/>
    <property type="evidence" value="ECO:0007669"/>
    <property type="project" value="TreeGrafter"/>
</dbReference>
<accession>A0A8C1BBW5</accession>
<dbReference type="AlphaFoldDB" id="A0A8C1BBW5"/>
<organism evidence="2 3">
    <name type="scientific">Cyprinus carpio carpio</name>
    <dbReference type="NCBI Taxonomy" id="630221"/>
    <lineage>
        <taxon>Eukaryota</taxon>
        <taxon>Metazoa</taxon>
        <taxon>Chordata</taxon>
        <taxon>Craniata</taxon>
        <taxon>Vertebrata</taxon>
        <taxon>Euteleostomi</taxon>
        <taxon>Actinopterygii</taxon>
        <taxon>Neopterygii</taxon>
        <taxon>Teleostei</taxon>
        <taxon>Ostariophysi</taxon>
        <taxon>Cypriniformes</taxon>
        <taxon>Cyprinidae</taxon>
        <taxon>Cyprininae</taxon>
        <taxon>Cyprinus</taxon>
    </lineage>
</organism>
<proteinExistence type="predicted"/>
<reference evidence="2" key="1">
    <citation type="submission" date="2025-08" db="UniProtKB">
        <authorList>
            <consortium name="Ensembl"/>
        </authorList>
    </citation>
    <scope>IDENTIFICATION</scope>
</reference>
<dbReference type="SUPFAM" id="SSF50370">
    <property type="entry name" value="Ricin B-like lectins"/>
    <property type="match status" value="1"/>
</dbReference>
<protein>
    <recommendedName>
        <fullName evidence="4">Polypeptide N-acetylgalactosaminyltransferase 5</fullName>
    </recommendedName>
</protein>
<evidence type="ECO:0008006" key="4">
    <source>
        <dbReference type="Google" id="ProtNLM"/>
    </source>
</evidence>
<dbReference type="Gene3D" id="3.90.550.10">
    <property type="entry name" value="Spore Coat Polysaccharide Biosynthesis Protein SpsA, Chain A"/>
    <property type="match status" value="1"/>
</dbReference>
<dbReference type="GeneTree" id="ENSGT00940000159241"/>
<dbReference type="Proteomes" id="UP001108240">
    <property type="component" value="Unplaced"/>
</dbReference>
<dbReference type="SUPFAM" id="SSF53448">
    <property type="entry name" value="Nucleotide-diphospho-sugar transferases"/>
    <property type="match status" value="1"/>
</dbReference>
<dbReference type="PANTHER" id="PTHR11675">
    <property type="entry name" value="N-ACETYLGALACTOSAMINYLTRANSFERASE"/>
    <property type="match status" value="1"/>
</dbReference>